<keyword evidence="5 6" id="KW-0539">Nucleus</keyword>
<dbReference type="GO" id="GO:0005634">
    <property type="term" value="C:nucleus"/>
    <property type="evidence" value="ECO:0007669"/>
    <property type="project" value="UniProtKB-SubCell"/>
</dbReference>
<keyword evidence="9" id="KW-0489">Methyltransferase</keyword>
<dbReference type="InterPro" id="IPR001680">
    <property type="entry name" value="WD40_rpt"/>
</dbReference>
<protein>
    <submittedName>
        <fullName evidence="9">tRNA methyltransferase</fullName>
    </submittedName>
</protein>
<keyword evidence="2 6" id="KW-0853">WD repeat</keyword>
<dbReference type="UniPathway" id="UPA00989"/>
<dbReference type="OrthoDB" id="339900at2759"/>
<evidence type="ECO:0000256" key="8">
    <source>
        <dbReference type="SAM" id="MobiDB-lite"/>
    </source>
</evidence>
<comment type="similarity">
    <text evidence="6">Belongs to the WD repeat TRM82 family.</text>
</comment>
<accession>A0A167ZU57</accession>
<dbReference type="Proteomes" id="UP000076874">
    <property type="component" value="Unassembled WGS sequence"/>
</dbReference>
<evidence type="ECO:0000313" key="10">
    <source>
        <dbReference type="Proteomes" id="UP000076874"/>
    </source>
</evidence>
<keyword evidence="10" id="KW-1185">Reference proteome</keyword>
<evidence type="ECO:0000313" key="9">
    <source>
        <dbReference type="EMBL" id="OAA67910.1"/>
    </source>
</evidence>
<reference evidence="9 10" key="1">
    <citation type="journal article" date="2016" name="Genome Biol. Evol.">
        <title>Divergent and convergent evolution of fungal pathogenicity.</title>
        <authorList>
            <person name="Shang Y."/>
            <person name="Xiao G."/>
            <person name="Zheng P."/>
            <person name="Cen K."/>
            <person name="Zhan S."/>
            <person name="Wang C."/>
        </authorList>
    </citation>
    <scope>NUCLEOTIDE SEQUENCE [LARGE SCALE GENOMIC DNA]</scope>
    <source>
        <strain evidence="9 10">RCEF 264</strain>
    </source>
</reference>
<dbReference type="GO" id="GO:0106004">
    <property type="term" value="P:tRNA (guanine-N7)-methylation"/>
    <property type="evidence" value="ECO:0007669"/>
    <property type="project" value="UniProtKB-UniRule"/>
</dbReference>
<comment type="pathway">
    <text evidence="6">tRNA modification; N(7)-methylguanine-tRNA biosynthesis.</text>
</comment>
<feature type="compositionally biased region" description="Basic and acidic residues" evidence="8">
    <location>
        <begin position="43"/>
        <end position="54"/>
    </location>
</feature>
<keyword evidence="4 6" id="KW-0677">Repeat</keyword>
<dbReference type="EMBL" id="AZHD01000001">
    <property type="protein sequence ID" value="OAA67910.1"/>
    <property type="molecule type" value="Genomic_DNA"/>
</dbReference>
<dbReference type="PANTHER" id="PTHR16288">
    <property type="entry name" value="WD40 REPEAT PROTEIN 4"/>
    <property type="match status" value="1"/>
</dbReference>
<keyword evidence="9" id="KW-0808">Transferase</keyword>
<dbReference type="HAMAP" id="MF_03056">
    <property type="entry name" value="TRM82"/>
    <property type="match status" value="1"/>
</dbReference>
<dbReference type="Gene3D" id="2.130.10.10">
    <property type="entry name" value="YVTN repeat-like/Quinoprotein amine dehydrogenase"/>
    <property type="match status" value="1"/>
</dbReference>
<proteinExistence type="inferred from homology"/>
<dbReference type="STRING" id="1081102.A0A167ZU57"/>
<evidence type="ECO:0000256" key="1">
    <source>
        <dbReference type="ARBA" id="ARBA00004123"/>
    </source>
</evidence>
<evidence type="ECO:0000256" key="3">
    <source>
        <dbReference type="ARBA" id="ARBA00022694"/>
    </source>
</evidence>
<dbReference type="SUPFAM" id="SSF50978">
    <property type="entry name" value="WD40 repeat-like"/>
    <property type="match status" value="1"/>
</dbReference>
<evidence type="ECO:0000256" key="5">
    <source>
        <dbReference type="ARBA" id="ARBA00023242"/>
    </source>
</evidence>
<comment type="subcellular location">
    <subcellularLocation>
        <location evidence="1 6">Nucleus</location>
    </subcellularLocation>
</comment>
<dbReference type="Pfam" id="PF00400">
    <property type="entry name" value="WD40"/>
    <property type="match status" value="1"/>
</dbReference>
<gene>
    <name evidence="9" type="ORF">SPI_00105</name>
</gene>
<dbReference type="InterPro" id="IPR015943">
    <property type="entry name" value="WD40/YVTN_repeat-like_dom_sf"/>
</dbReference>
<evidence type="ECO:0000256" key="6">
    <source>
        <dbReference type="HAMAP-Rule" id="MF_03056"/>
    </source>
</evidence>
<evidence type="ECO:0000256" key="7">
    <source>
        <dbReference type="PROSITE-ProRule" id="PRU00221"/>
    </source>
</evidence>
<feature type="region of interest" description="Disordered" evidence="8">
    <location>
        <begin position="271"/>
        <end position="293"/>
    </location>
</feature>
<evidence type="ECO:0000256" key="4">
    <source>
        <dbReference type="ARBA" id="ARBA00022737"/>
    </source>
</evidence>
<sequence>MAIPFHRLQVCGDILVAARGASIHTFSLSQRTHISTWRATTTAKEEGAGSKTDELATAEDAEADAPPLKRPRLDSPAGGTSEAQGDASQQEEQPEQQQNTDQKKKKKKKKQKTTKSEKQDSATEASARAALRSADLPVVSLLAATADGRHAVVVFGHDKTVRVLAHDGQGHLTQTSARTVPKRPCAVAVAAGLVAGDDDQQTVLVGDKFGDVYALALIETEADKAAEAAAAEAAAAETRAAAIVPPLQLKANRLTVHTKGNLQALENQLRQQQLRQQQQVPAPTPPTATTSTESAATHGRLLLGHVSMLTALAVADPGLRPPNNAAHDGGRTVALLQTRRRRPLILTADRDEHIRVTRGFLDQTHVIETFCLGHTAFVSRLCVPAHHPDRLVSGGGDGTLRVWDFWPAGRTVGRVVALDPLVAAVFGGPESSSSSSSNKAQSSRVPKTAVSGLYTFGVGSDSDAAAVTSYMVVICERVPALFFFRLSPDGDTLTHQQTVVLDGHFPLDVAIEAGSNSRSSRLVVAVAPVEAADENEEDDGAAVGDVRSAVAGLWTVVASTWNDDRGGPVWSPADAPFAPPPLATKAETKAETMDAAGQRLDLAALRQQLLHSIESLRKDTSDERENGEQ</sequence>
<dbReference type="SMART" id="SM00320">
    <property type="entry name" value="WD40"/>
    <property type="match status" value="1"/>
</dbReference>
<feature type="compositionally biased region" description="Basic residues" evidence="8">
    <location>
        <begin position="103"/>
        <end position="113"/>
    </location>
</feature>
<dbReference type="GO" id="GO:0043527">
    <property type="term" value="C:tRNA methyltransferase complex"/>
    <property type="evidence" value="ECO:0007669"/>
    <property type="project" value="TreeGrafter"/>
</dbReference>
<dbReference type="AlphaFoldDB" id="A0A167ZU57"/>
<feature type="repeat" description="WD" evidence="7">
    <location>
        <begin position="371"/>
        <end position="404"/>
    </location>
</feature>
<name>A0A167ZU57_9HYPO</name>
<keyword evidence="3 6" id="KW-0819">tRNA processing</keyword>
<dbReference type="InterPro" id="IPR036322">
    <property type="entry name" value="WD40_repeat_dom_sf"/>
</dbReference>
<feature type="region of interest" description="Disordered" evidence="8">
    <location>
        <begin position="39"/>
        <end position="129"/>
    </location>
</feature>
<dbReference type="GO" id="GO:0005829">
    <property type="term" value="C:cytosol"/>
    <property type="evidence" value="ECO:0007669"/>
    <property type="project" value="TreeGrafter"/>
</dbReference>
<dbReference type="GO" id="GO:0008168">
    <property type="term" value="F:methyltransferase activity"/>
    <property type="evidence" value="ECO:0007669"/>
    <property type="project" value="UniProtKB-KW"/>
</dbReference>
<evidence type="ECO:0000256" key="2">
    <source>
        <dbReference type="ARBA" id="ARBA00022574"/>
    </source>
</evidence>
<comment type="caution">
    <text evidence="9">The sequence shown here is derived from an EMBL/GenBank/DDBJ whole genome shotgun (WGS) entry which is preliminary data.</text>
</comment>
<dbReference type="InterPro" id="IPR028884">
    <property type="entry name" value="Trm82"/>
</dbReference>
<comment type="function">
    <text evidence="6">Required for the formation of N(7)-methylguanine at position 46 (m7G46) in tRNA. In the complex, it is required to stabilize and induce conformational changes of the catalytic subunit.</text>
</comment>
<dbReference type="PROSITE" id="PS50082">
    <property type="entry name" value="WD_REPEATS_2"/>
    <property type="match status" value="1"/>
</dbReference>
<organism evidence="9 10">
    <name type="scientific">Niveomyces insectorum RCEF 264</name>
    <dbReference type="NCBI Taxonomy" id="1081102"/>
    <lineage>
        <taxon>Eukaryota</taxon>
        <taxon>Fungi</taxon>
        <taxon>Dikarya</taxon>
        <taxon>Ascomycota</taxon>
        <taxon>Pezizomycotina</taxon>
        <taxon>Sordariomycetes</taxon>
        <taxon>Hypocreomycetidae</taxon>
        <taxon>Hypocreales</taxon>
        <taxon>Cordycipitaceae</taxon>
        <taxon>Niveomyces</taxon>
    </lineage>
</organism>
<dbReference type="PANTHER" id="PTHR16288:SF0">
    <property type="entry name" value="TRNA (GUANINE-N(7)-)-METHYLTRANSFERASE NON-CATALYTIC SUBUNIT WDR4"/>
    <property type="match status" value="1"/>
</dbReference>